<dbReference type="InterPro" id="IPR045851">
    <property type="entry name" value="AMP-bd_C_sf"/>
</dbReference>
<dbReference type="RefSeq" id="WP_146863569.1">
    <property type="nucleotide sequence ID" value="NZ_BARK01000015.1"/>
</dbReference>
<dbReference type="AlphaFoldDB" id="A0A511BAB0"/>
<dbReference type="SUPFAM" id="SSF56801">
    <property type="entry name" value="Acetyl-CoA synthetase-like"/>
    <property type="match status" value="1"/>
</dbReference>
<dbReference type="Pfam" id="PF00501">
    <property type="entry name" value="AMP-binding"/>
    <property type="match status" value="1"/>
</dbReference>
<dbReference type="Gene3D" id="3.30.300.30">
    <property type="match status" value="1"/>
</dbReference>
<dbReference type="Pfam" id="PF13193">
    <property type="entry name" value="AMP-binding_C"/>
    <property type="match status" value="1"/>
</dbReference>
<proteinExistence type="predicted"/>
<dbReference type="Gene3D" id="3.40.50.12780">
    <property type="entry name" value="N-terminal domain of ligase-like"/>
    <property type="match status" value="1"/>
</dbReference>
<evidence type="ECO:0000259" key="2">
    <source>
        <dbReference type="Pfam" id="PF13193"/>
    </source>
</evidence>
<feature type="domain" description="AMP-binding enzyme C-terminal" evidence="2">
    <location>
        <begin position="404"/>
        <end position="479"/>
    </location>
</feature>
<reference evidence="3 4" key="1">
    <citation type="submission" date="2019-07" db="EMBL/GenBank/DDBJ databases">
        <title>Whole genome shotgun sequence of Gluconobacter kanchanaburiensis NBRC 103587.</title>
        <authorList>
            <person name="Hosoyama A."/>
            <person name="Uohara A."/>
            <person name="Ohji S."/>
            <person name="Ichikawa N."/>
        </authorList>
    </citation>
    <scope>NUCLEOTIDE SEQUENCE [LARGE SCALE GENOMIC DNA]</scope>
    <source>
        <strain evidence="3 4">NBRC 103587</strain>
    </source>
</reference>
<dbReference type="InterPro" id="IPR025110">
    <property type="entry name" value="AMP-bd_C"/>
</dbReference>
<feature type="domain" description="AMP-dependent synthetase/ligase" evidence="1">
    <location>
        <begin position="8"/>
        <end position="354"/>
    </location>
</feature>
<organism evidence="3 4">
    <name type="scientific">Gluconobacter kanchanaburiensis NBRC 103587</name>
    <dbReference type="NCBI Taxonomy" id="1307948"/>
    <lineage>
        <taxon>Bacteria</taxon>
        <taxon>Pseudomonadati</taxon>
        <taxon>Pseudomonadota</taxon>
        <taxon>Alphaproteobacteria</taxon>
        <taxon>Acetobacterales</taxon>
        <taxon>Acetobacteraceae</taxon>
        <taxon>Gluconobacter</taxon>
    </lineage>
</organism>
<keyword evidence="4" id="KW-1185">Reference proteome</keyword>
<evidence type="ECO:0000259" key="1">
    <source>
        <dbReference type="Pfam" id="PF00501"/>
    </source>
</evidence>
<dbReference type="GO" id="GO:0016878">
    <property type="term" value="F:acid-thiol ligase activity"/>
    <property type="evidence" value="ECO:0007669"/>
    <property type="project" value="UniProtKB-ARBA"/>
</dbReference>
<comment type="caution">
    <text evidence="3">The sequence shown here is derived from an EMBL/GenBank/DDBJ whole genome shotgun (WGS) entry which is preliminary data.</text>
</comment>
<dbReference type="PROSITE" id="PS00455">
    <property type="entry name" value="AMP_BINDING"/>
    <property type="match status" value="1"/>
</dbReference>
<evidence type="ECO:0000313" key="3">
    <source>
        <dbReference type="EMBL" id="GEK97274.1"/>
    </source>
</evidence>
<dbReference type="Proteomes" id="UP000321079">
    <property type="component" value="Unassembled WGS sequence"/>
</dbReference>
<gene>
    <name evidence="3" type="ORF">GKA01_24710</name>
</gene>
<dbReference type="PANTHER" id="PTHR43767:SF1">
    <property type="entry name" value="NONRIBOSOMAL PEPTIDE SYNTHASE PES1 (EUROFUNG)-RELATED"/>
    <property type="match status" value="1"/>
</dbReference>
<dbReference type="InterPro" id="IPR000873">
    <property type="entry name" value="AMP-dep_synth/lig_dom"/>
</dbReference>
<dbReference type="InterPro" id="IPR020845">
    <property type="entry name" value="AMP-binding_CS"/>
</dbReference>
<name>A0A511BAB0_9PROT</name>
<dbReference type="EMBL" id="BJVA01000020">
    <property type="protein sequence ID" value="GEK97274.1"/>
    <property type="molecule type" value="Genomic_DNA"/>
</dbReference>
<evidence type="ECO:0000313" key="4">
    <source>
        <dbReference type="Proteomes" id="UP000321079"/>
    </source>
</evidence>
<keyword evidence="3" id="KW-0436">Ligase</keyword>
<dbReference type="OrthoDB" id="9803968at2"/>
<dbReference type="InterPro" id="IPR050237">
    <property type="entry name" value="ATP-dep_AMP-bd_enzyme"/>
</dbReference>
<dbReference type="InterPro" id="IPR042099">
    <property type="entry name" value="ANL_N_sf"/>
</dbReference>
<dbReference type="PANTHER" id="PTHR43767">
    <property type="entry name" value="LONG-CHAIN-FATTY-ACID--COA LIGASE"/>
    <property type="match status" value="1"/>
</dbReference>
<sequence>MTLGALFSSAAEQWPDTVAVQDLATGNHLTFSQFVAALAGFGDFLTGLSLPRGARIGILSDASIPYLVADYGAMANGYVRVPLDPSLSPRELESQIEDADIGLLLYGTAAQAQALNLGSVPSQPLPTAWAGRGASFPATAPNTLASLNYTGGTTGQPKAVMHTHGSLTAVISNIRLARPTSVGDVLLNVRPLWPIASISVLAHLCSGGTVVLGGRFNPAAFLSQLYTTAAVFSSLVPTQLGRLVRHEAEAPSAPKHLLNLRSLDVGAAALSQDVLDGATALLGPRLSILYGMTEAPWSFYLPADVLASLRRAGQSSGAVGFALNTVQARLTDQDPISRKGEIEISGPHLMAGYWKRPDLTAAILRDGWLATGDLGERDHDGLLHVVGRRKEIIRTGGMSVQPREVAEALMEHPVVQDVHVFALPDPEWGERICAAIVLQADRHVPATTLIEHCRGILSRHKVPKQILFVPHLPRSHYGKVQQTKLLEMLGEDITKGST</sequence>
<accession>A0A511BAB0</accession>
<protein>
    <submittedName>
        <fullName evidence="3">AMP-dependent ligase</fullName>
    </submittedName>
</protein>